<evidence type="ECO:0000313" key="3">
    <source>
        <dbReference type="Proteomes" id="UP000059680"/>
    </source>
</evidence>
<name>A0A0N7KFB8_ORYSJ</name>
<dbReference type="Proteomes" id="UP000059680">
    <property type="component" value="Chromosome 2"/>
</dbReference>
<dbReference type="AlphaFoldDB" id="A0A0N7KFB8"/>
<accession>A0A0N7KFB8</accession>
<dbReference type="PaxDb" id="39947-A0A0N7KFB8"/>
<evidence type="ECO:0000313" key="2">
    <source>
        <dbReference type="EMBL" id="BAS78777.1"/>
    </source>
</evidence>
<dbReference type="InParanoid" id="A0A0N7KFB8"/>
<feature type="compositionally biased region" description="Polar residues" evidence="1">
    <location>
        <begin position="63"/>
        <end position="73"/>
    </location>
</feature>
<protein>
    <submittedName>
        <fullName evidence="2">Os02g0497150 protein</fullName>
    </submittedName>
</protein>
<reference evidence="2 3" key="3">
    <citation type="journal article" date="2013" name="Rice">
        <title>Improvement of the Oryza sativa Nipponbare reference genome using next generation sequence and optical map data.</title>
        <authorList>
            <person name="Kawahara Y."/>
            <person name="de la Bastide M."/>
            <person name="Hamilton J.P."/>
            <person name="Kanamori H."/>
            <person name="McCombie W.R."/>
            <person name="Ouyang S."/>
            <person name="Schwartz D.C."/>
            <person name="Tanaka T."/>
            <person name="Wu J."/>
            <person name="Zhou S."/>
            <person name="Childs K.L."/>
            <person name="Davidson R.M."/>
            <person name="Lin H."/>
            <person name="Quesada-Ocampo L."/>
            <person name="Vaillancourt B."/>
            <person name="Sakai H."/>
            <person name="Lee S.S."/>
            <person name="Kim J."/>
            <person name="Numa H."/>
            <person name="Itoh T."/>
            <person name="Buell C.R."/>
            <person name="Matsumoto T."/>
        </authorList>
    </citation>
    <scope>NUCLEOTIDE SEQUENCE [LARGE SCALE GENOMIC DNA]</scope>
    <source>
        <strain evidence="3">cv. Nipponbare</strain>
    </source>
</reference>
<feature type="compositionally biased region" description="Polar residues" evidence="1">
    <location>
        <begin position="44"/>
        <end position="54"/>
    </location>
</feature>
<organism evidence="2 3">
    <name type="scientific">Oryza sativa subsp. japonica</name>
    <name type="common">Rice</name>
    <dbReference type="NCBI Taxonomy" id="39947"/>
    <lineage>
        <taxon>Eukaryota</taxon>
        <taxon>Viridiplantae</taxon>
        <taxon>Streptophyta</taxon>
        <taxon>Embryophyta</taxon>
        <taxon>Tracheophyta</taxon>
        <taxon>Spermatophyta</taxon>
        <taxon>Magnoliopsida</taxon>
        <taxon>Liliopsida</taxon>
        <taxon>Poales</taxon>
        <taxon>Poaceae</taxon>
        <taxon>BOP clade</taxon>
        <taxon>Oryzoideae</taxon>
        <taxon>Oryzeae</taxon>
        <taxon>Oryzinae</taxon>
        <taxon>Oryza</taxon>
        <taxon>Oryza sativa</taxon>
    </lineage>
</organism>
<evidence type="ECO:0000256" key="1">
    <source>
        <dbReference type="SAM" id="MobiDB-lite"/>
    </source>
</evidence>
<reference evidence="3" key="1">
    <citation type="journal article" date="2005" name="Nature">
        <title>The map-based sequence of the rice genome.</title>
        <authorList>
            <consortium name="International rice genome sequencing project (IRGSP)"/>
            <person name="Matsumoto T."/>
            <person name="Wu J."/>
            <person name="Kanamori H."/>
            <person name="Katayose Y."/>
            <person name="Fujisawa M."/>
            <person name="Namiki N."/>
            <person name="Mizuno H."/>
            <person name="Yamamoto K."/>
            <person name="Antonio B.A."/>
            <person name="Baba T."/>
            <person name="Sakata K."/>
            <person name="Nagamura Y."/>
            <person name="Aoki H."/>
            <person name="Arikawa K."/>
            <person name="Arita K."/>
            <person name="Bito T."/>
            <person name="Chiden Y."/>
            <person name="Fujitsuka N."/>
            <person name="Fukunaka R."/>
            <person name="Hamada M."/>
            <person name="Harada C."/>
            <person name="Hayashi A."/>
            <person name="Hijishita S."/>
            <person name="Honda M."/>
            <person name="Hosokawa S."/>
            <person name="Ichikawa Y."/>
            <person name="Idonuma A."/>
            <person name="Iijima M."/>
            <person name="Ikeda M."/>
            <person name="Ikeno M."/>
            <person name="Ito K."/>
            <person name="Ito S."/>
            <person name="Ito T."/>
            <person name="Ito Y."/>
            <person name="Ito Y."/>
            <person name="Iwabuchi A."/>
            <person name="Kamiya K."/>
            <person name="Karasawa W."/>
            <person name="Kurita K."/>
            <person name="Katagiri S."/>
            <person name="Kikuta A."/>
            <person name="Kobayashi H."/>
            <person name="Kobayashi N."/>
            <person name="Machita K."/>
            <person name="Maehara T."/>
            <person name="Masukawa M."/>
            <person name="Mizubayashi T."/>
            <person name="Mukai Y."/>
            <person name="Nagasaki H."/>
            <person name="Nagata Y."/>
            <person name="Naito S."/>
            <person name="Nakashima M."/>
            <person name="Nakama Y."/>
            <person name="Nakamichi Y."/>
            <person name="Nakamura M."/>
            <person name="Meguro A."/>
            <person name="Negishi M."/>
            <person name="Ohta I."/>
            <person name="Ohta T."/>
            <person name="Okamoto M."/>
            <person name="Ono N."/>
            <person name="Saji S."/>
            <person name="Sakaguchi M."/>
            <person name="Sakai K."/>
            <person name="Shibata M."/>
            <person name="Shimokawa T."/>
            <person name="Song J."/>
            <person name="Takazaki Y."/>
            <person name="Terasawa K."/>
            <person name="Tsugane M."/>
            <person name="Tsuji K."/>
            <person name="Ueda S."/>
            <person name="Waki K."/>
            <person name="Yamagata H."/>
            <person name="Yamamoto M."/>
            <person name="Yamamoto S."/>
            <person name="Yamane H."/>
            <person name="Yoshiki S."/>
            <person name="Yoshihara R."/>
            <person name="Yukawa K."/>
            <person name="Zhong H."/>
            <person name="Yano M."/>
            <person name="Yuan Q."/>
            <person name="Ouyang S."/>
            <person name="Liu J."/>
            <person name="Jones K.M."/>
            <person name="Gansberger K."/>
            <person name="Moffat K."/>
            <person name="Hill J."/>
            <person name="Bera J."/>
            <person name="Fadrosh D."/>
            <person name="Jin S."/>
            <person name="Johri S."/>
            <person name="Kim M."/>
            <person name="Overton L."/>
            <person name="Reardon M."/>
            <person name="Tsitrin T."/>
            <person name="Vuong H."/>
            <person name="Weaver B."/>
            <person name="Ciecko A."/>
            <person name="Tallon L."/>
            <person name="Jackson J."/>
            <person name="Pai G."/>
            <person name="Aken S.V."/>
            <person name="Utterback T."/>
            <person name="Reidmuller S."/>
            <person name="Feldblyum T."/>
            <person name="Hsiao J."/>
            <person name="Zismann V."/>
            <person name="Iobst S."/>
            <person name="de Vazeille A.R."/>
            <person name="Buell C.R."/>
            <person name="Ying K."/>
            <person name="Li Y."/>
            <person name="Lu T."/>
            <person name="Huang Y."/>
            <person name="Zhao Q."/>
            <person name="Feng Q."/>
            <person name="Zhang L."/>
            <person name="Zhu J."/>
            <person name="Weng Q."/>
            <person name="Mu J."/>
            <person name="Lu Y."/>
            <person name="Fan D."/>
            <person name="Liu Y."/>
            <person name="Guan J."/>
            <person name="Zhang Y."/>
            <person name="Yu S."/>
            <person name="Liu X."/>
            <person name="Zhang Y."/>
            <person name="Hong G."/>
            <person name="Han B."/>
            <person name="Choisne N."/>
            <person name="Demange N."/>
            <person name="Orjeda G."/>
            <person name="Samain S."/>
            <person name="Cattolico L."/>
            <person name="Pelletier E."/>
            <person name="Couloux A."/>
            <person name="Segurens B."/>
            <person name="Wincker P."/>
            <person name="D'Hont A."/>
            <person name="Scarpelli C."/>
            <person name="Weissenbach J."/>
            <person name="Salanoubat M."/>
            <person name="Quetier F."/>
            <person name="Yu Y."/>
            <person name="Kim H.R."/>
            <person name="Rambo T."/>
            <person name="Currie J."/>
            <person name="Collura K."/>
            <person name="Luo M."/>
            <person name="Yang T."/>
            <person name="Ammiraju J.S.S."/>
            <person name="Engler F."/>
            <person name="Soderlund C."/>
            <person name="Wing R.A."/>
            <person name="Palmer L.E."/>
            <person name="de la Bastide M."/>
            <person name="Spiegel L."/>
            <person name="Nascimento L."/>
            <person name="Zutavern T."/>
            <person name="O'Shaughnessy A."/>
            <person name="Dike S."/>
            <person name="Dedhia N."/>
            <person name="Preston R."/>
            <person name="Balija V."/>
            <person name="McCombie W.R."/>
            <person name="Chow T."/>
            <person name="Chen H."/>
            <person name="Chung M."/>
            <person name="Chen C."/>
            <person name="Shaw J."/>
            <person name="Wu H."/>
            <person name="Hsiao K."/>
            <person name="Chao Y."/>
            <person name="Chu M."/>
            <person name="Cheng C."/>
            <person name="Hour A."/>
            <person name="Lee P."/>
            <person name="Lin S."/>
            <person name="Lin Y."/>
            <person name="Liou J."/>
            <person name="Liu S."/>
            <person name="Hsing Y."/>
            <person name="Raghuvanshi S."/>
            <person name="Mohanty A."/>
            <person name="Bharti A.K."/>
            <person name="Gaur A."/>
            <person name="Gupta V."/>
            <person name="Kumar D."/>
            <person name="Ravi V."/>
            <person name="Vij S."/>
            <person name="Kapur A."/>
            <person name="Khurana P."/>
            <person name="Khurana P."/>
            <person name="Khurana J.P."/>
            <person name="Tyagi A.K."/>
            <person name="Gaikwad K."/>
            <person name="Singh A."/>
            <person name="Dalal V."/>
            <person name="Srivastava S."/>
            <person name="Dixit A."/>
            <person name="Pal A.K."/>
            <person name="Ghazi I.A."/>
            <person name="Yadav M."/>
            <person name="Pandit A."/>
            <person name="Bhargava A."/>
            <person name="Sureshbabu K."/>
            <person name="Batra K."/>
            <person name="Sharma T.R."/>
            <person name="Mohapatra T."/>
            <person name="Singh N.K."/>
            <person name="Messing J."/>
            <person name="Nelson A.B."/>
            <person name="Fuks G."/>
            <person name="Kavchok S."/>
            <person name="Keizer G."/>
            <person name="Linton E."/>
            <person name="Llaca V."/>
            <person name="Song R."/>
            <person name="Tanyolac B."/>
            <person name="Young S."/>
            <person name="Ho-Il K."/>
            <person name="Hahn J.H."/>
            <person name="Sangsakoo G."/>
            <person name="Vanavichit A."/>
            <person name="de Mattos Luiz.A.T."/>
            <person name="Zimmer P.D."/>
            <person name="Malone G."/>
            <person name="Dellagostin O."/>
            <person name="de Oliveira A.C."/>
            <person name="Bevan M."/>
            <person name="Bancroft I."/>
            <person name="Minx P."/>
            <person name="Cordum H."/>
            <person name="Wilson R."/>
            <person name="Cheng Z."/>
            <person name="Jin W."/>
            <person name="Jiang J."/>
            <person name="Leong S.A."/>
            <person name="Iwama H."/>
            <person name="Gojobori T."/>
            <person name="Itoh T."/>
            <person name="Niimura Y."/>
            <person name="Fujii Y."/>
            <person name="Habara T."/>
            <person name="Sakai H."/>
            <person name="Sato Y."/>
            <person name="Wilson G."/>
            <person name="Kumar K."/>
            <person name="McCouch S."/>
            <person name="Juretic N."/>
            <person name="Hoen D."/>
            <person name="Wright S."/>
            <person name="Bruskiewich R."/>
            <person name="Bureau T."/>
            <person name="Miyao A."/>
            <person name="Hirochika H."/>
            <person name="Nishikawa T."/>
            <person name="Kadowaki K."/>
            <person name="Sugiura M."/>
            <person name="Burr B."/>
            <person name="Sasaki T."/>
        </authorList>
    </citation>
    <scope>NUCLEOTIDE SEQUENCE [LARGE SCALE GENOMIC DNA]</scope>
    <source>
        <strain evidence="3">cv. Nipponbare</strain>
    </source>
</reference>
<feature type="region of interest" description="Disordered" evidence="1">
    <location>
        <begin position="44"/>
        <end position="151"/>
    </location>
</feature>
<sequence length="151" mass="16793">MLLILKDQARLTPNTLTKGAGPPRSQSKSVECYRCPAHQLTRCSSSDSALTQELSHPRGKHSGPNSEIQQVHTVTGHKKHRRGPKALITVRLDQPHGQTNSSTTERLHGRIWKQTTKRREEQQGGKEAGRPGEELRAGSRANGHRCQPCNR</sequence>
<dbReference type="EMBL" id="AP014958">
    <property type="protein sequence ID" value="BAS78777.1"/>
    <property type="molecule type" value="Genomic_DNA"/>
</dbReference>
<proteinExistence type="predicted"/>
<gene>
    <name evidence="2" type="ordered locus">Os02g0497150</name>
    <name evidence="2" type="ORF">OSNPB_020497150</name>
</gene>
<feature type="compositionally biased region" description="Basic residues" evidence="1">
    <location>
        <begin position="75"/>
        <end position="84"/>
    </location>
</feature>
<feature type="compositionally biased region" description="Basic and acidic residues" evidence="1">
    <location>
        <begin position="117"/>
        <end position="137"/>
    </location>
</feature>
<keyword evidence="3" id="KW-1185">Reference proteome</keyword>
<reference evidence="2 3" key="2">
    <citation type="journal article" date="2013" name="Plant Cell Physiol.">
        <title>Rice Annotation Project Database (RAP-DB): an integrative and interactive database for rice genomics.</title>
        <authorList>
            <person name="Sakai H."/>
            <person name="Lee S.S."/>
            <person name="Tanaka T."/>
            <person name="Numa H."/>
            <person name="Kim J."/>
            <person name="Kawahara Y."/>
            <person name="Wakimoto H."/>
            <person name="Yang C.C."/>
            <person name="Iwamoto M."/>
            <person name="Abe T."/>
            <person name="Yamada Y."/>
            <person name="Muto A."/>
            <person name="Inokuchi H."/>
            <person name="Ikemura T."/>
            <person name="Matsumoto T."/>
            <person name="Sasaki T."/>
            <person name="Itoh T."/>
        </authorList>
    </citation>
    <scope>NUCLEOTIDE SEQUENCE [LARGE SCALE GENOMIC DNA]</scope>
    <source>
        <strain evidence="3">cv. Nipponbare</strain>
    </source>
</reference>